<dbReference type="PANTHER" id="PTHR46018">
    <property type="entry name" value="ZINC PHOSPHODIESTERASE ELAC PROTEIN 1"/>
    <property type="match status" value="1"/>
</dbReference>
<evidence type="ECO:0000313" key="11">
    <source>
        <dbReference type="Proteomes" id="UP000007803"/>
    </source>
</evidence>
<dbReference type="RefSeq" id="WP_013327688.1">
    <property type="nucleotide sequence ID" value="NC_014506.1"/>
</dbReference>
<evidence type="ECO:0000256" key="1">
    <source>
        <dbReference type="ARBA" id="ARBA00011738"/>
    </source>
</evidence>
<dbReference type="EMBL" id="CP002205">
    <property type="protein sequence ID" value="ADN09935.1"/>
    <property type="molecule type" value="Genomic_DNA"/>
</dbReference>
<feature type="binding site" evidence="8">
    <location>
        <position position="64"/>
    </location>
    <ligand>
        <name>Zn(2+)</name>
        <dbReference type="ChEBI" id="CHEBI:29105"/>
        <label>1</label>
        <note>catalytic</note>
    </ligand>
</feature>
<reference evidence="11" key="1">
    <citation type="journal article" date="2010" name="Stand. Genomic Sci.">
        <title>Complete genome sequence of Sulfurimonas autotrophica type strain (OK10).</title>
        <authorList>
            <person name="Sikorski J."/>
            <person name="Munk C."/>
            <person name="Lapidus A."/>
            <person name="Djao O."/>
            <person name="Lucas S."/>
            <person name="Glavina Del Rio T."/>
            <person name="Nolan M."/>
            <person name="Tice H."/>
            <person name="Han C."/>
            <person name="Cheng J."/>
            <person name="Tapia R."/>
            <person name="Goodwin L."/>
            <person name="Pitluck S."/>
            <person name="Liolios K."/>
            <person name="Ivanova N."/>
            <person name="Mavromatis K."/>
            <person name="Mikhailova N."/>
            <person name="Pati A."/>
            <person name="Sims D."/>
            <person name="Meincke L."/>
            <person name="Brettin T."/>
            <person name="Detter J."/>
            <person name="Chen A."/>
            <person name="Palaniappan K."/>
            <person name="Land M."/>
            <person name="Hauser L."/>
            <person name="Chang Y."/>
            <person name="Jeffries C."/>
            <person name="Rohde M."/>
            <person name="Lang E."/>
            <person name="Spring S."/>
            <person name="Goker M."/>
            <person name="Woyke T."/>
            <person name="Bristow J."/>
            <person name="Eisen J."/>
            <person name="Markowitz V."/>
            <person name="Hugenholtz P."/>
            <person name="Kyrpides N."/>
            <person name="Klenk H."/>
        </authorList>
    </citation>
    <scope>NUCLEOTIDE SEQUENCE [LARGE SCALE GENOMIC DNA]</scope>
    <source>
        <strain evidence="11">ATCC BAA-671 / DSM 16294 / JCM 11897 / OK10</strain>
    </source>
</reference>
<comment type="cofactor">
    <cofactor evidence="8">
        <name>Zn(2+)</name>
        <dbReference type="ChEBI" id="CHEBI:29105"/>
    </cofactor>
    <text evidence="8">Binds 2 Zn(2+) ions.</text>
</comment>
<dbReference type="PANTHER" id="PTHR46018:SF2">
    <property type="entry name" value="ZINC PHOSPHODIESTERASE ELAC PROTEIN 1"/>
    <property type="match status" value="1"/>
</dbReference>
<evidence type="ECO:0000256" key="3">
    <source>
        <dbReference type="ARBA" id="ARBA00022722"/>
    </source>
</evidence>
<dbReference type="OrthoDB" id="9800940at2"/>
<keyword evidence="5 8" id="KW-0255">Endonuclease</keyword>
<organism evidence="10 11">
    <name type="scientific">Sulfurimonas autotrophica (strain ATCC BAA-671 / DSM 16294 / JCM 11897 / OK10)</name>
    <dbReference type="NCBI Taxonomy" id="563040"/>
    <lineage>
        <taxon>Bacteria</taxon>
        <taxon>Pseudomonadati</taxon>
        <taxon>Campylobacterota</taxon>
        <taxon>Epsilonproteobacteria</taxon>
        <taxon>Campylobacterales</taxon>
        <taxon>Sulfurimonadaceae</taxon>
        <taxon>Sulfurimonas</taxon>
    </lineage>
</organism>
<keyword evidence="11" id="KW-1185">Reference proteome</keyword>
<evidence type="ECO:0000256" key="4">
    <source>
        <dbReference type="ARBA" id="ARBA00022723"/>
    </source>
</evidence>
<evidence type="ECO:0000259" key="9">
    <source>
        <dbReference type="SMART" id="SM00849"/>
    </source>
</evidence>
<dbReference type="GO" id="GO:0008270">
    <property type="term" value="F:zinc ion binding"/>
    <property type="evidence" value="ECO:0007669"/>
    <property type="project" value="UniProtKB-UniRule"/>
</dbReference>
<comment type="similarity">
    <text evidence="8">Belongs to the RNase Z family.</text>
</comment>
<dbReference type="InterPro" id="IPR036866">
    <property type="entry name" value="RibonucZ/Hydroxyglut_hydro"/>
</dbReference>
<keyword evidence="3 8" id="KW-0540">Nuclease</keyword>
<feature type="binding site" evidence="8">
    <location>
        <position position="209"/>
    </location>
    <ligand>
        <name>Zn(2+)</name>
        <dbReference type="ChEBI" id="CHEBI:29105"/>
        <label>1</label>
        <note>catalytic</note>
    </ligand>
</feature>
<sequence length="316" mass="35565">MKLTFLGTSAGKPTKERNVTALALEFDQDNKWYLFDCGEATQHQILKTSLSVGKLCTIFITHLHGDHYYGLPGLLSSKTLDKAFSPLTIYGPKGIKRFIECVIDTSKEHLGYKLEIIEIEANTELSFDKFSLQVLPLVHSVESFAYFIKEHDITNKLDEKKLRLEGLEPSPLYGELKRGNNITHKGKELVSSEYMLCPIPGRTLIIAGDNSEPDILGEHLDNLDLLVHESTYTQEVYDALPTKFLHTTAKNLGIAAQKHHVKNLIATHISARYSQGSSYDTQMVCDEIKSSYKGRCFVANDFDVFYLSRDGGLEQQ</sequence>
<feature type="binding site" evidence="8">
    <location>
        <position position="66"/>
    </location>
    <ligand>
        <name>Zn(2+)</name>
        <dbReference type="ChEBI" id="CHEBI:29105"/>
        <label>2</label>
        <note>catalytic</note>
    </ligand>
</feature>
<dbReference type="GO" id="GO:0042781">
    <property type="term" value="F:3'-tRNA processing endoribonuclease activity"/>
    <property type="evidence" value="ECO:0007669"/>
    <property type="project" value="UniProtKB-UniRule"/>
</dbReference>
<dbReference type="InterPro" id="IPR001279">
    <property type="entry name" value="Metallo-B-lactamas"/>
</dbReference>
<accession>E0UQR3</accession>
<gene>
    <name evidence="8" type="primary">rnz</name>
    <name evidence="10" type="ordered locus">Saut_1892</name>
</gene>
<dbReference type="HOGENOM" id="CLU_031317_2_0_7"/>
<feature type="binding site" evidence="8">
    <location>
        <position position="268"/>
    </location>
    <ligand>
        <name>Zn(2+)</name>
        <dbReference type="ChEBI" id="CHEBI:29105"/>
        <label>2</label>
        <note>catalytic</note>
    </ligand>
</feature>
<protein>
    <recommendedName>
        <fullName evidence="8">Ribonuclease Z</fullName>
        <shortName evidence="8">RNase Z</shortName>
        <ecNumber evidence="8">3.1.26.11</ecNumber>
    </recommendedName>
    <alternativeName>
        <fullName evidence="8">tRNA 3 endonuclease</fullName>
    </alternativeName>
    <alternativeName>
        <fullName evidence="8">tRNase Z</fullName>
    </alternativeName>
</protein>
<dbReference type="KEGG" id="sua:Saut_1892"/>
<proteinExistence type="inferred from homology"/>
<comment type="subunit">
    <text evidence="1 8">Homodimer.</text>
</comment>
<evidence type="ECO:0000256" key="8">
    <source>
        <dbReference type="HAMAP-Rule" id="MF_01818"/>
    </source>
</evidence>
<dbReference type="Gene3D" id="3.60.15.10">
    <property type="entry name" value="Ribonuclease Z/Hydroxyacylglutathione hydrolase-like"/>
    <property type="match status" value="1"/>
</dbReference>
<keyword evidence="4 8" id="KW-0479">Metal-binding</keyword>
<dbReference type="SUPFAM" id="SSF56281">
    <property type="entry name" value="Metallo-hydrolase/oxidoreductase"/>
    <property type="match status" value="1"/>
</dbReference>
<feature type="binding site" evidence="8">
    <location>
        <position position="209"/>
    </location>
    <ligand>
        <name>Zn(2+)</name>
        <dbReference type="ChEBI" id="CHEBI:29105"/>
        <label>2</label>
        <note>catalytic</note>
    </ligand>
</feature>
<feature type="domain" description="Metallo-beta-lactamase" evidence="9">
    <location>
        <begin position="18"/>
        <end position="194"/>
    </location>
</feature>
<feature type="binding site" evidence="8">
    <location>
        <position position="139"/>
    </location>
    <ligand>
        <name>Zn(2+)</name>
        <dbReference type="ChEBI" id="CHEBI:29105"/>
        <label>1</label>
        <note>catalytic</note>
    </ligand>
</feature>
<keyword evidence="7 8" id="KW-0862">Zinc</keyword>
<evidence type="ECO:0000256" key="5">
    <source>
        <dbReference type="ARBA" id="ARBA00022759"/>
    </source>
</evidence>
<dbReference type="HAMAP" id="MF_01818">
    <property type="entry name" value="RNase_Z_BN"/>
    <property type="match status" value="1"/>
</dbReference>
<evidence type="ECO:0000313" key="10">
    <source>
        <dbReference type="EMBL" id="ADN09935.1"/>
    </source>
</evidence>
<dbReference type="Proteomes" id="UP000007803">
    <property type="component" value="Chromosome"/>
</dbReference>
<keyword evidence="6 8" id="KW-0378">Hydrolase</keyword>
<comment type="function">
    <text evidence="8">Zinc phosphodiesterase, which displays some tRNA 3'-processing endonuclease activity. Probably involved in tRNA maturation, by removing a 3'-trailer from precursor tRNA.</text>
</comment>
<keyword evidence="2 8" id="KW-0819">tRNA processing</keyword>
<dbReference type="InterPro" id="IPR013471">
    <property type="entry name" value="RNase_Z/BN"/>
</dbReference>
<feature type="binding site" evidence="8">
    <location>
        <position position="62"/>
    </location>
    <ligand>
        <name>Zn(2+)</name>
        <dbReference type="ChEBI" id="CHEBI:29105"/>
        <label>1</label>
        <note>catalytic</note>
    </ligand>
</feature>
<dbReference type="eggNOG" id="COG1234">
    <property type="taxonomic scope" value="Bacteria"/>
</dbReference>
<evidence type="ECO:0000256" key="2">
    <source>
        <dbReference type="ARBA" id="ARBA00022694"/>
    </source>
</evidence>
<dbReference type="EC" id="3.1.26.11" evidence="8"/>
<dbReference type="CDD" id="cd07717">
    <property type="entry name" value="RNaseZ_ZiPD-like_MBL-fold"/>
    <property type="match status" value="1"/>
</dbReference>
<comment type="catalytic activity">
    <reaction evidence="8">
        <text>Endonucleolytic cleavage of RNA, removing extra 3' nucleotides from tRNA precursor, generating 3' termini of tRNAs. A 3'-hydroxy group is left at the tRNA terminus and a 5'-phosphoryl group is left at the trailer molecule.</text>
        <dbReference type="EC" id="3.1.26.11"/>
    </reaction>
</comment>
<dbReference type="AlphaFoldDB" id="E0UQR3"/>
<dbReference type="SMART" id="SM00849">
    <property type="entry name" value="Lactamase_B"/>
    <property type="match status" value="1"/>
</dbReference>
<feature type="active site" description="Proton acceptor" evidence="8">
    <location>
        <position position="66"/>
    </location>
</feature>
<evidence type="ECO:0000256" key="6">
    <source>
        <dbReference type="ARBA" id="ARBA00022801"/>
    </source>
</evidence>
<dbReference type="Pfam" id="PF23023">
    <property type="entry name" value="Anti-Pycsar_Apyc1"/>
    <property type="match status" value="1"/>
</dbReference>
<evidence type="ECO:0000256" key="7">
    <source>
        <dbReference type="ARBA" id="ARBA00022833"/>
    </source>
</evidence>
<feature type="binding site" evidence="8">
    <location>
        <position position="67"/>
    </location>
    <ligand>
        <name>Zn(2+)</name>
        <dbReference type="ChEBI" id="CHEBI:29105"/>
        <label>2</label>
        <note>catalytic</note>
    </ligand>
</feature>
<name>E0UQR3_SULAO</name>